<proteinExistence type="predicted"/>
<dbReference type="EMBL" id="JTDN01000003">
    <property type="protein sequence ID" value="KHL24272.1"/>
    <property type="molecule type" value="Genomic_DNA"/>
</dbReference>
<gene>
    <name evidence="1" type="ORF">PK98_15005</name>
</gene>
<keyword evidence="2" id="KW-1185">Reference proteome</keyword>
<sequence length="226" mass="25401">MKRASLSTLFRDTMDDLHPSADHEIEALRCRWARGELRERKISPEQLQVLTQTSQAWATQAFRDLERSGFCGHNYRYFEWRDPSRAETAIALDVLAGVEIAVLLRAETTDLSKIQSELDHRHAEIVRAAEAGTALPVTLALQRYFTTLVVSLGSQELMSKYAGLNKVSVCYAWTHHLQPSDIDDLADWIVLMPEVIAARDPRKTARLCQAIKCLPFGAQLPDLAAA</sequence>
<evidence type="ECO:0000313" key="1">
    <source>
        <dbReference type="EMBL" id="KHL24272.1"/>
    </source>
</evidence>
<reference evidence="1 2" key="1">
    <citation type="submission" date="2014-11" db="EMBL/GenBank/DDBJ databases">
        <title>Draft genome sequence of Kirrobacter mercurialis.</title>
        <authorList>
            <person name="Coil D.A."/>
            <person name="Eisen J.A."/>
        </authorList>
    </citation>
    <scope>NUCLEOTIDE SEQUENCE [LARGE SCALE GENOMIC DNA]</scope>
    <source>
        <strain evidence="1 2">Coronado</strain>
    </source>
</reference>
<dbReference type="Proteomes" id="UP000030988">
    <property type="component" value="Unassembled WGS sequence"/>
</dbReference>
<accession>A0A0B2BWD8</accession>
<protein>
    <submittedName>
        <fullName evidence="1">Uncharacterized protein</fullName>
    </submittedName>
</protein>
<comment type="caution">
    <text evidence="1">The sequence shown here is derived from an EMBL/GenBank/DDBJ whole genome shotgun (WGS) entry which is preliminary data.</text>
</comment>
<evidence type="ECO:0000313" key="2">
    <source>
        <dbReference type="Proteomes" id="UP000030988"/>
    </source>
</evidence>
<dbReference type="AlphaFoldDB" id="A0A0B2BWD8"/>
<organism evidence="1 2">
    <name type="scientific">Croceibacterium mercuriale</name>
    <dbReference type="NCBI Taxonomy" id="1572751"/>
    <lineage>
        <taxon>Bacteria</taxon>
        <taxon>Pseudomonadati</taxon>
        <taxon>Pseudomonadota</taxon>
        <taxon>Alphaproteobacteria</taxon>
        <taxon>Sphingomonadales</taxon>
        <taxon>Erythrobacteraceae</taxon>
        <taxon>Croceibacterium</taxon>
    </lineage>
</organism>
<dbReference type="RefSeq" id="WP_039097851.1">
    <property type="nucleotide sequence ID" value="NZ_JTDN01000003.1"/>
</dbReference>
<name>A0A0B2BWD8_9SPHN</name>